<dbReference type="Proteomes" id="UP000094067">
    <property type="component" value="Unassembled WGS sequence"/>
</dbReference>
<evidence type="ECO:0000313" key="5">
    <source>
        <dbReference type="Proteomes" id="UP000094271"/>
    </source>
</evidence>
<dbReference type="Proteomes" id="UP000094271">
    <property type="component" value="Unassembled WGS sequence"/>
</dbReference>
<dbReference type="EMBL" id="MCGH01000002">
    <property type="protein sequence ID" value="ODM04971.1"/>
    <property type="molecule type" value="Genomic_DNA"/>
</dbReference>
<protein>
    <submittedName>
        <fullName evidence="1">Uncharacterized protein</fullName>
    </submittedName>
</protein>
<evidence type="ECO:0000313" key="4">
    <source>
        <dbReference type="Proteomes" id="UP000094067"/>
    </source>
</evidence>
<evidence type="ECO:0000313" key="2">
    <source>
        <dbReference type="EMBL" id="ODR46496.1"/>
    </source>
</evidence>
<dbReference type="EMBL" id="MEHD01000049">
    <property type="protein sequence ID" value="ODR46531.1"/>
    <property type="molecule type" value="Genomic_DNA"/>
</dbReference>
<evidence type="ECO:0000313" key="3">
    <source>
        <dbReference type="EMBL" id="ODR46531.1"/>
    </source>
</evidence>
<dbReference type="RefSeq" id="WP_069151397.1">
    <property type="nucleotide sequence ID" value="NZ_DBFYTW010000124.1"/>
</dbReference>
<proteinExistence type="predicted"/>
<dbReference type="Proteomes" id="UP000094869">
    <property type="component" value="Unassembled WGS sequence"/>
</dbReference>
<dbReference type="EMBL" id="MEHA01000024">
    <property type="protein sequence ID" value="ODR46496.1"/>
    <property type="molecule type" value="Genomic_DNA"/>
</dbReference>
<dbReference type="AlphaFoldDB" id="A0A1E3A975"/>
<keyword evidence="6" id="KW-1185">Reference proteome</keyword>
<evidence type="ECO:0000313" key="1">
    <source>
        <dbReference type="EMBL" id="ODM04971.1"/>
    </source>
</evidence>
<gene>
    <name evidence="2" type="ORF">BEI59_25535</name>
    <name evidence="1" type="ORF">BEI61_00853</name>
    <name evidence="3" type="ORF">BEI63_27435</name>
</gene>
<organism evidence="1 4">
    <name type="scientific">Eisenbergiella tayi</name>
    <dbReference type="NCBI Taxonomy" id="1432052"/>
    <lineage>
        <taxon>Bacteria</taxon>
        <taxon>Bacillati</taxon>
        <taxon>Bacillota</taxon>
        <taxon>Clostridia</taxon>
        <taxon>Lachnospirales</taxon>
        <taxon>Lachnospiraceae</taxon>
        <taxon>Eisenbergiella</taxon>
    </lineage>
</organism>
<comment type="caution">
    <text evidence="1">The sequence shown here is derived from an EMBL/GenBank/DDBJ whole genome shotgun (WGS) entry which is preliminary data.</text>
</comment>
<name>A0A1E3A975_9FIRM</name>
<reference evidence="1 4" key="1">
    <citation type="submission" date="2016-07" db="EMBL/GenBank/DDBJ databases">
        <title>Characterization of isolates of Eisenbergiella tayi derived from blood cultures, using whole genome sequencing.</title>
        <authorList>
            <person name="Burdz T."/>
            <person name="Wiebe D."/>
            <person name="Huynh C."/>
            <person name="Bernard K."/>
        </authorList>
    </citation>
    <scope>NUCLEOTIDE SEQUENCE [LARGE SCALE GENOMIC DNA]</scope>
    <source>
        <strain evidence="1 4">NML 110608</strain>
    </source>
</reference>
<reference evidence="3 6" key="2">
    <citation type="submission" date="2016-08" db="EMBL/GenBank/DDBJ databases">
        <title>Characterization of Isolates of Eisenbergiella tayi Derived from Blood Cultures, Using Whole Genome Sequencing.</title>
        <authorList>
            <person name="Bernier A.-M."/>
            <person name="Burdz T."/>
            <person name="Wiebe D."/>
            <person name="Bernard K."/>
        </authorList>
    </citation>
    <scope>NUCLEOTIDE SEQUENCE [LARGE SCALE GENOMIC DNA]</scope>
    <source>
        <strain evidence="3 6">NML120146</strain>
    </source>
</reference>
<sequence>MDNNELYVNEVIEQYLDTKEEMKNLDGITVKSLFRTCIESVNPDLPRSSIIIKEIQNSNISYSIKLRNIKFNFNFALDMILGIGGVYEGSKMMLIALVLDVLRTFFTDITVELKEEDTYLIYLLYKLDYKKTGVRKEKVEEIIKTDSVALEKKYFLEVGELEKSLERLGEIHSIELENGNYHITETILN</sequence>
<reference evidence="2 5" key="3">
    <citation type="submission" date="2016-08" db="EMBL/GenBank/DDBJ databases">
        <authorList>
            <person name="Seilhamer J.J."/>
        </authorList>
    </citation>
    <scope>NUCLEOTIDE SEQUENCE [LARGE SCALE GENOMIC DNA]</scope>
    <source>
        <strain evidence="2 5">NML150140-1</strain>
    </source>
</reference>
<evidence type="ECO:0000313" key="6">
    <source>
        <dbReference type="Proteomes" id="UP000094869"/>
    </source>
</evidence>
<accession>A0A1E3A975</accession>